<dbReference type="Proteomes" id="UP000316093">
    <property type="component" value="Chromosome"/>
</dbReference>
<protein>
    <recommendedName>
        <fullName evidence="1">NAD-dependent epimerase/dehydratase domain-containing protein</fullName>
    </recommendedName>
</protein>
<keyword evidence="3" id="KW-1185">Reference proteome</keyword>
<feature type="domain" description="NAD-dependent epimerase/dehydratase" evidence="1">
    <location>
        <begin position="116"/>
        <end position="195"/>
    </location>
</feature>
<dbReference type="Gene3D" id="3.40.50.720">
    <property type="entry name" value="NAD(P)-binding Rossmann-like Domain"/>
    <property type="match status" value="1"/>
</dbReference>
<dbReference type="AlphaFoldDB" id="A0A4Y5Z2C8"/>
<evidence type="ECO:0000313" key="2">
    <source>
        <dbReference type="EMBL" id="QDE38759.1"/>
    </source>
</evidence>
<gene>
    <name evidence="2" type="ORF">FIV34_05860</name>
</gene>
<evidence type="ECO:0000313" key="3">
    <source>
        <dbReference type="Proteomes" id="UP000316093"/>
    </source>
</evidence>
<dbReference type="OrthoDB" id="5565437at2"/>
<dbReference type="InterPro" id="IPR036291">
    <property type="entry name" value="NAD(P)-bd_dom_sf"/>
</dbReference>
<name>A0A4Y5Z2C8_9GAMM</name>
<dbReference type="KEGG" id="lpy:FIV34_05860"/>
<evidence type="ECO:0000259" key="1">
    <source>
        <dbReference type="Pfam" id="PF01370"/>
    </source>
</evidence>
<accession>A0A4Y5Z2C8</accession>
<dbReference type="RefSeq" id="WP_139980574.1">
    <property type="nucleotide sequence ID" value="NZ_CP041046.1"/>
</dbReference>
<organism evidence="2 3">
    <name type="scientific">Luteibacter pinisoli</name>
    <dbReference type="NCBI Taxonomy" id="2589080"/>
    <lineage>
        <taxon>Bacteria</taxon>
        <taxon>Pseudomonadati</taxon>
        <taxon>Pseudomonadota</taxon>
        <taxon>Gammaproteobacteria</taxon>
        <taxon>Lysobacterales</taxon>
        <taxon>Rhodanobacteraceae</taxon>
        <taxon>Luteibacter</taxon>
    </lineage>
</organism>
<proteinExistence type="predicted"/>
<reference evidence="2 3" key="1">
    <citation type="submission" date="2019-06" db="EMBL/GenBank/DDBJ databases">
        <title>A complete genome sequence for Luteibacter pinisoli MAH-14.</title>
        <authorList>
            <person name="Baltrus D.A."/>
        </authorList>
    </citation>
    <scope>NUCLEOTIDE SEQUENCE [LARGE SCALE GENOMIC DNA]</scope>
    <source>
        <strain evidence="2 3">MAH-14</strain>
    </source>
</reference>
<dbReference type="InterPro" id="IPR001509">
    <property type="entry name" value="Epimerase_deHydtase"/>
</dbReference>
<dbReference type="Pfam" id="PF01370">
    <property type="entry name" value="Epimerase"/>
    <property type="match status" value="1"/>
</dbReference>
<dbReference type="EMBL" id="CP041046">
    <property type="protein sequence ID" value="QDE38759.1"/>
    <property type="molecule type" value="Genomic_DNA"/>
</dbReference>
<dbReference type="SUPFAM" id="SSF51735">
    <property type="entry name" value="NAD(P)-binding Rossmann-fold domains"/>
    <property type="match status" value="1"/>
</dbReference>
<sequence length="277" mass="29923">MTVLVIGASSQVGRFLLPRLDALECDWIGLSRQAPADDPRWLRGHLPDAMPTLPPVTAILSSGPLDGLAYWLTGTRLEGTPHIIATSSMSAETKRDSDVPTERELSLRLRDAETKLIATCASRGMPWTLFRPTLVYGAGMDKSISPIVHAAQRRRVFPLPAARGQRQPVHADDIAAAFVAALVTARARGKTFPIGGGERLSAAEMFRRARRSAGVFTLPVPLPRAALALAGLAYPGLIGPLRRLDSDLIADNSELEAILGIHPRPFRPDPATWAVRV</sequence>